<dbReference type="Proteomes" id="UP000003167">
    <property type="component" value="Unassembled WGS sequence"/>
</dbReference>
<proteinExistence type="predicted"/>
<evidence type="ECO:0000313" key="2">
    <source>
        <dbReference type="Proteomes" id="UP000003167"/>
    </source>
</evidence>
<evidence type="ECO:0000313" key="1">
    <source>
        <dbReference type="EMBL" id="EHO67845.1"/>
    </source>
</evidence>
<dbReference type="STRING" id="999422.HMPREF9944_02142"/>
<protein>
    <submittedName>
        <fullName evidence="1">Uncharacterized protein</fullName>
    </submittedName>
</protein>
<name>H1HPP8_9BACT</name>
<keyword evidence="2" id="KW-1185">Reference proteome</keyword>
<organism evidence="1 2">
    <name type="scientific">Segatella maculosa OT 289</name>
    <dbReference type="NCBI Taxonomy" id="999422"/>
    <lineage>
        <taxon>Bacteria</taxon>
        <taxon>Pseudomonadati</taxon>
        <taxon>Bacteroidota</taxon>
        <taxon>Bacteroidia</taxon>
        <taxon>Bacteroidales</taxon>
        <taxon>Prevotellaceae</taxon>
        <taxon>Segatella</taxon>
    </lineage>
</organism>
<dbReference type="HOGENOM" id="CLU_2754521_0_0_10"/>
<comment type="caution">
    <text evidence="1">The sequence shown here is derived from an EMBL/GenBank/DDBJ whole genome shotgun (WGS) entry which is preliminary data.</text>
</comment>
<gene>
    <name evidence="1" type="ORF">HMPREF9944_02142</name>
</gene>
<sequence>MKVFGLDVFQAQVICHFQLAIDGSQRSHHEYILFMAERNYREHQQTLRQYIPKCTDISTVTDKRIITLAG</sequence>
<reference evidence="1 2" key="1">
    <citation type="submission" date="2011-12" db="EMBL/GenBank/DDBJ databases">
        <title>The Genome Sequence of Prevotella maculosa OT 289.</title>
        <authorList>
            <consortium name="The Broad Institute Genome Sequencing Platform"/>
            <person name="Earl A."/>
            <person name="Ward D."/>
            <person name="Feldgarden M."/>
            <person name="Gevers D."/>
            <person name="Izard J."/>
            <person name="Blanton J.M."/>
            <person name="Mathney J."/>
            <person name="Tanner A.C."/>
            <person name="Dewhirst F.E."/>
            <person name="Young S.K."/>
            <person name="Zeng Q."/>
            <person name="Gargeya S."/>
            <person name="Fitzgerald M."/>
            <person name="Haas B."/>
            <person name="Abouelleil A."/>
            <person name="Alvarado L."/>
            <person name="Arachchi H.M."/>
            <person name="Berlin A."/>
            <person name="Chapman S.B."/>
            <person name="Gearin G."/>
            <person name="Goldberg J."/>
            <person name="Griggs A."/>
            <person name="Gujja S."/>
            <person name="Hansen M."/>
            <person name="Heiman D."/>
            <person name="Howarth C."/>
            <person name="Larimer J."/>
            <person name="Lui A."/>
            <person name="MacDonald P.J.P."/>
            <person name="McCowen C."/>
            <person name="Montmayeur A."/>
            <person name="Murphy C."/>
            <person name="Neiman D."/>
            <person name="Pearson M."/>
            <person name="Priest M."/>
            <person name="Roberts A."/>
            <person name="Saif S."/>
            <person name="Shea T."/>
            <person name="Sisk P."/>
            <person name="Stolte C."/>
            <person name="Sykes S."/>
            <person name="Wortman J."/>
            <person name="Nusbaum C."/>
            <person name="Birren B."/>
        </authorList>
    </citation>
    <scope>NUCLEOTIDE SEQUENCE [LARGE SCALE GENOMIC DNA]</scope>
    <source>
        <strain evidence="1 2">OT 289</strain>
    </source>
</reference>
<dbReference type="EMBL" id="AGEK01000036">
    <property type="protein sequence ID" value="EHO67845.1"/>
    <property type="molecule type" value="Genomic_DNA"/>
</dbReference>
<dbReference type="AlphaFoldDB" id="H1HPP8"/>
<accession>H1HPP8</accession>